<protein>
    <recommendedName>
        <fullName evidence="4">Anti sigma-E protein RseA N-terminal domain-containing protein</fullName>
    </recommendedName>
</protein>
<reference evidence="2 3" key="1">
    <citation type="journal article" date="2015" name="Int. J. Syst. Evol. Microbiol.">
        <title>Mariniphaga sediminis sp. nov., isolated from coastal sediment.</title>
        <authorList>
            <person name="Wang F.Q."/>
            <person name="Shen Q.Y."/>
            <person name="Chen G.J."/>
            <person name="Du Z.J."/>
        </authorList>
    </citation>
    <scope>NUCLEOTIDE SEQUENCE [LARGE SCALE GENOMIC DNA]</scope>
    <source>
        <strain evidence="2 3">SY21</strain>
    </source>
</reference>
<dbReference type="RefSeq" id="WP_119348285.1">
    <property type="nucleotide sequence ID" value="NZ_QWET01000001.1"/>
</dbReference>
<keyword evidence="1" id="KW-0812">Transmembrane</keyword>
<keyword evidence="1" id="KW-1133">Transmembrane helix</keyword>
<accession>A0A399DAY9</accession>
<evidence type="ECO:0000313" key="2">
    <source>
        <dbReference type="EMBL" id="RIH67261.1"/>
    </source>
</evidence>
<evidence type="ECO:0008006" key="4">
    <source>
        <dbReference type="Google" id="ProtNLM"/>
    </source>
</evidence>
<keyword evidence="3" id="KW-1185">Reference proteome</keyword>
<dbReference type="AlphaFoldDB" id="A0A399DAY9"/>
<gene>
    <name evidence="2" type="ORF">D1164_02225</name>
</gene>
<dbReference type="OrthoDB" id="1040322at2"/>
<keyword evidence="1" id="KW-0472">Membrane</keyword>
<name>A0A399DAY9_9BACT</name>
<sequence>MEKKEVKHLLQRYFDGESTSVEERALQAYFQSGDVAEEWREYIDFFSGISESATTDRDEKFEEEIMDFILENESKEKIRYRGLWQKVTGIAASVILVIGGMLMYQQRNESFEDTFDDPEAAYAYAEQTLGYVSAKYNKGLAALSNFNKLQTATQPLQKGIEPVNEYLELIETMGSGEKNGQ</sequence>
<comment type="caution">
    <text evidence="2">The sequence shown here is derived from an EMBL/GenBank/DDBJ whole genome shotgun (WGS) entry which is preliminary data.</text>
</comment>
<proteinExistence type="predicted"/>
<dbReference type="EMBL" id="QWET01000001">
    <property type="protein sequence ID" value="RIH67261.1"/>
    <property type="molecule type" value="Genomic_DNA"/>
</dbReference>
<evidence type="ECO:0000313" key="3">
    <source>
        <dbReference type="Proteomes" id="UP000266441"/>
    </source>
</evidence>
<evidence type="ECO:0000256" key="1">
    <source>
        <dbReference type="SAM" id="Phobius"/>
    </source>
</evidence>
<organism evidence="2 3">
    <name type="scientific">Mariniphaga sediminis</name>
    <dbReference type="NCBI Taxonomy" id="1628158"/>
    <lineage>
        <taxon>Bacteria</taxon>
        <taxon>Pseudomonadati</taxon>
        <taxon>Bacteroidota</taxon>
        <taxon>Bacteroidia</taxon>
        <taxon>Marinilabiliales</taxon>
        <taxon>Prolixibacteraceae</taxon>
        <taxon>Mariniphaga</taxon>
    </lineage>
</organism>
<feature type="transmembrane region" description="Helical" evidence="1">
    <location>
        <begin position="83"/>
        <end position="104"/>
    </location>
</feature>
<dbReference type="Proteomes" id="UP000266441">
    <property type="component" value="Unassembled WGS sequence"/>
</dbReference>